<feature type="region of interest" description="Disordered" evidence="3">
    <location>
        <begin position="490"/>
        <end position="537"/>
    </location>
</feature>
<feature type="compositionally biased region" description="Gly residues" evidence="3">
    <location>
        <begin position="490"/>
        <end position="500"/>
    </location>
</feature>
<keyword evidence="2" id="KW-0964">Secreted</keyword>
<organism evidence="4 5">
    <name type="scientific">Salipiger mucosus DSM 16094</name>
    <dbReference type="NCBI Taxonomy" id="1123237"/>
    <lineage>
        <taxon>Bacteria</taxon>
        <taxon>Pseudomonadati</taxon>
        <taxon>Pseudomonadota</taxon>
        <taxon>Alphaproteobacteria</taxon>
        <taxon>Rhodobacterales</taxon>
        <taxon>Roseobacteraceae</taxon>
        <taxon>Salipiger</taxon>
    </lineage>
</organism>
<dbReference type="EMBL" id="APVH01000039">
    <property type="protein sequence ID" value="EPX78512.1"/>
    <property type="molecule type" value="Genomic_DNA"/>
</dbReference>
<dbReference type="GO" id="GO:0005509">
    <property type="term" value="F:calcium ion binding"/>
    <property type="evidence" value="ECO:0007669"/>
    <property type="project" value="InterPro"/>
</dbReference>
<dbReference type="InterPro" id="IPR011049">
    <property type="entry name" value="Serralysin-like_metalloprot_C"/>
</dbReference>
<name>S9QF36_9RHOB</name>
<dbReference type="InterPro" id="IPR050557">
    <property type="entry name" value="RTX_toxin/Mannuronan_C5-epim"/>
</dbReference>
<dbReference type="Proteomes" id="UP000015347">
    <property type="component" value="Unassembled WGS sequence"/>
</dbReference>
<dbReference type="HOGENOM" id="CLU_378488_0_0_5"/>
<dbReference type="SUPFAM" id="SSF51120">
    <property type="entry name" value="beta-Roll"/>
    <property type="match status" value="3"/>
</dbReference>
<dbReference type="AlphaFoldDB" id="S9QF36"/>
<dbReference type="STRING" id="1123237.Salmuc_03623"/>
<comment type="subcellular location">
    <subcellularLocation>
        <location evidence="1">Secreted</location>
    </subcellularLocation>
</comment>
<dbReference type="RefSeq" id="WP_020039269.1">
    <property type="nucleotide sequence ID" value="NZ_KE557280.1"/>
</dbReference>
<reference evidence="5" key="1">
    <citation type="journal article" date="2014" name="Stand. Genomic Sci.">
        <title>Genome sequence of the exopolysaccharide-producing Salipiger mucosus type strain (DSM 16094(T)), a moderately halophilic member of the Roseobacter clade.</title>
        <authorList>
            <person name="Riedel T."/>
            <person name="Spring S."/>
            <person name="Fiebig A."/>
            <person name="Petersen J."/>
            <person name="Kyrpides N.C."/>
            <person name="Goker M."/>
            <person name="Klenk H.P."/>
        </authorList>
    </citation>
    <scope>NUCLEOTIDE SEQUENCE [LARGE SCALE GENOMIC DNA]</scope>
    <source>
        <strain evidence="5">DSM 16094</strain>
    </source>
</reference>
<dbReference type="PANTHER" id="PTHR38340">
    <property type="entry name" value="S-LAYER PROTEIN"/>
    <property type="match status" value="1"/>
</dbReference>
<dbReference type="PANTHER" id="PTHR38340:SF1">
    <property type="entry name" value="S-LAYER PROTEIN"/>
    <property type="match status" value="1"/>
</dbReference>
<dbReference type="Pfam" id="PF00353">
    <property type="entry name" value="HemolysinCabind"/>
    <property type="match status" value="6"/>
</dbReference>
<evidence type="ECO:0008006" key="6">
    <source>
        <dbReference type="Google" id="ProtNLM"/>
    </source>
</evidence>
<gene>
    <name evidence="4" type="ORF">Salmuc_03623</name>
</gene>
<dbReference type="InterPro" id="IPR001343">
    <property type="entry name" value="Hemolysn_Ca-bd"/>
</dbReference>
<dbReference type="eggNOG" id="COG2931">
    <property type="taxonomic scope" value="Bacteria"/>
</dbReference>
<accession>S9QF36</accession>
<dbReference type="PRINTS" id="PR00313">
    <property type="entry name" value="CABNDNGRPT"/>
</dbReference>
<sequence length="784" mass="80579">MPSIPEEWLSEFTINDQDSGPSGDDQYDPVTIQLTNGNIVTLWTDASDAGAGSDPGLDIVGQIYDPLGNPVGGEFRANGTFANDEFHFDATPLEDGRFVVAYTDQQDGSNSTNVIRATEWTTNSDGTIGTSSTVAIASRSEPGEGVFFPTVTSDSTGGYQVAWTRVDYSHDDADDIEARYVDAAGTVGPQFTLWFNSDTNPGPLDSATTTDGEFVVVGERARASSPGDVSIVYSLSDSTGRLSAGIVSDTISDGWIDRDASVAALAGSGFVVSWTNFGDYGEFIPVEIQFQRFDNAGNELGGAVSIASGDEYGDNHTDYRTPDVFALADGGFVVSHNVVPSSNYQTDAVRLNRFDASGTLLASREMASAEDGYSPPSGTGLADGRFFLSWITESSGDADVQGAIFDPRDAPNASGVYGPTPWTLGTIGDDTISGGVLSENLQGWTGDDLLQGGDGDDTIGGGAGADTLDGGTGLDVIDGGSGLDNLAGGAGGDTVRGGDGNDTIYGDADDDSLYGDGGTDTLLGGSGTDRLEGGDDGDLLLGGSNSDTLKGDAGDDTLNGEGGYDTVLYAGIYAPVYVNLESGTATGGAGTDTLLNIENVFGGASNDVIYGTNAHGNRLEGSSGNDTIYGLDGRDTILGGNSNDRLYGGDDVDKLLGGAQDDFLDGGGATDFLTGGSGADTFVLRDIADTGVGRWNRDEIRDFDAAEGDVINVFLVDADATTGGNQAFTYAGTSFTGTAGELILNDYVLSGVDVTIASMDVDGDAVIDGQLYIVGGAVIGDFVL</sequence>
<proteinExistence type="predicted"/>
<keyword evidence="5" id="KW-1185">Reference proteome</keyword>
<comment type="caution">
    <text evidence="4">The sequence shown here is derived from an EMBL/GenBank/DDBJ whole genome shotgun (WGS) entry which is preliminary data.</text>
</comment>
<evidence type="ECO:0000313" key="4">
    <source>
        <dbReference type="EMBL" id="EPX78512.1"/>
    </source>
</evidence>
<dbReference type="PROSITE" id="PS00330">
    <property type="entry name" value="HEMOLYSIN_CALCIUM"/>
    <property type="match status" value="5"/>
</dbReference>
<protein>
    <recommendedName>
        <fullName evidence="6">Alkaline phosphatase</fullName>
    </recommendedName>
</protein>
<evidence type="ECO:0000313" key="5">
    <source>
        <dbReference type="Proteomes" id="UP000015347"/>
    </source>
</evidence>
<dbReference type="Gene3D" id="2.150.10.10">
    <property type="entry name" value="Serralysin-like metalloprotease, C-terminal"/>
    <property type="match status" value="4"/>
</dbReference>
<evidence type="ECO:0000256" key="1">
    <source>
        <dbReference type="ARBA" id="ARBA00004613"/>
    </source>
</evidence>
<evidence type="ECO:0000256" key="2">
    <source>
        <dbReference type="ARBA" id="ARBA00022525"/>
    </source>
</evidence>
<dbReference type="OrthoDB" id="733404at2"/>
<dbReference type="InterPro" id="IPR018511">
    <property type="entry name" value="Hemolysin-typ_Ca-bd_CS"/>
</dbReference>
<evidence type="ECO:0000256" key="3">
    <source>
        <dbReference type="SAM" id="MobiDB-lite"/>
    </source>
</evidence>
<dbReference type="GO" id="GO:0005576">
    <property type="term" value="C:extracellular region"/>
    <property type="evidence" value="ECO:0007669"/>
    <property type="project" value="UniProtKB-SubCell"/>
</dbReference>